<dbReference type="InterPro" id="IPR045298">
    <property type="entry name" value="Complex1_LYR_LYRM7"/>
</dbReference>
<keyword evidence="4" id="KW-1185">Reference proteome</keyword>
<dbReference type="PANTHER" id="PTHR47484">
    <property type="entry name" value="COMPLEX 1 PROTEIN CONTAINING PROTEIN, EXPRESSED"/>
    <property type="match status" value="1"/>
</dbReference>
<feature type="domain" description="Complex 1 LYR protein" evidence="2">
    <location>
        <begin position="26"/>
        <end position="84"/>
    </location>
</feature>
<organism evidence="3 4">
    <name type="scientific">Cyclotella cryptica</name>
    <dbReference type="NCBI Taxonomy" id="29204"/>
    <lineage>
        <taxon>Eukaryota</taxon>
        <taxon>Sar</taxon>
        <taxon>Stramenopiles</taxon>
        <taxon>Ochrophyta</taxon>
        <taxon>Bacillariophyta</taxon>
        <taxon>Coscinodiscophyceae</taxon>
        <taxon>Thalassiosirophycidae</taxon>
        <taxon>Stephanodiscales</taxon>
        <taxon>Stephanodiscaceae</taxon>
        <taxon>Cyclotella</taxon>
    </lineage>
</organism>
<evidence type="ECO:0000259" key="2">
    <source>
        <dbReference type="Pfam" id="PF05347"/>
    </source>
</evidence>
<protein>
    <recommendedName>
        <fullName evidence="2">Complex 1 LYR protein domain-containing protein</fullName>
    </recommendedName>
</protein>
<reference evidence="3 4" key="1">
    <citation type="journal article" date="2020" name="G3 (Bethesda)">
        <title>Improved Reference Genome for Cyclotella cryptica CCMP332, a Model for Cell Wall Morphogenesis, Salinity Adaptation, and Lipid Production in Diatoms (Bacillariophyta).</title>
        <authorList>
            <person name="Roberts W.R."/>
            <person name="Downey K.M."/>
            <person name="Ruck E.C."/>
            <person name="Traller J.C."/>
            <person name="Alverson A.J."/>
        </authorList>
    </citation>
    <scope>NUCLEOTIDE SEQUENCE [LARGE SCALE GENOMIC DNA]</scope>
    <source>
        <strain evidence="3 4">CCMP332</strain>
    </source>
</reference>
<dbReference type="Pfam" id="PF05347">
    <property type="entry name" value="Complex1_LYR"/>
    <property type="match status" value="1"/>
</dbReference>
<dbReference type="CDD" id="cd20267">
    <property type="entry name" value="Complex1_LYR_LYRM7"/>
    <property type="match status" value="1"/>
</dbReference>
<evidence type="ECO:0000313" key="4">
    <source>
        <dbReference type="Proteomes" id="UP001516023"/>
    </source>
</evidence>
<evidence type="ECO:0000256" key="1">
    <source>
        <dbReference type="SAM" id="MobiDB-lite"/>
    </source>
</evidence>
<accession>A0ABD3QZW9</accession>
<dbReference type="AlphaFoldDB" id="A0ABD3QZW9"/>
<evidence type="ECO:0000313" key="3">
    <source>
        <dbReference type="EMBL" id="KAL3805803.1"/>
    </source>
</evidence>
<comment type="caution">
    <text evidence="3">The sequence shown here is derived from an EMBL/GenBank/DDBJ whole genome shotgun (WGS) entry which is preliminary data.</text>
</comment>
<proteinExistence type="predicted"/>
<name>A0ABD3QZW9_9STRA</name>
<feature type="compositionally biased region" description="Gly residues" evidence="1">
    <location>
        <begin position="110"/>
        <end position="124"/>
    </location>
</feature>
<dbReference type="EMBL" id="JABMIG020000001">
    <property type="protein sequence ID" value="KAL3805803.1"/>
    <property type="molecule type" value="Genomic_DNA"/>
</dbReference>
<dbReference type="PANTHER" id="PTHR47484:SF1">
    <property type="entry name" value="COMPLEX 1 PROTEIN CONTAINING PROTEIN, EXPRESSED"/>
    <property type="match status" value="1"/>
</dbReference>
<gene>
    <name evidence="3" type="ORF">HJC23_007764</name>
</gene>
<dbReference type="InterPro" id="IPR008011">
    <property type="entry name" value="Complex1_LYR_dom"/>
</dbReference>
<dbReference type="Proteomes" id="UP001516023">
    <property type="component" value="Unassembled WGS sequence"/>
</dbReference>
<sequence>MPPTIITPSTGQTAAKHLTAAVTRSEALSLYREILRTAKAFHWCDERGIPWHTKLKAEARKEFEASRDEKDPLIIARLVVTGRECVREVQRKFNEADRKCWERIQNDVNRGGGDGKGGGRSGLR</sequence>
<feature type="region of interest" description="Disordered" evidence="1">
    <location>
        <begin position="105"/>
        <end position="124"/>
    </location>
</feature>